<gene>
    <name evidence="1" type="ORF">PPEP_b0752</name>
</gene>
<organism evidence="1 2">
    <name type="scientific">Pseudoalteromonas peptidolytica F12-50-A1</name>
    <dbReference type="NCBI Taxonomy" id="1315280"/>
    <lineage>
        <taxon>Bacteria</taxon>
        <taxon>Pseudomonadati</taxon>
        <taxon>Pseudomonadota</taxon>
        <taxon>Gammaproteobacteria</taxon>
        <taxon>Alteromonadales</taxon>
        <taxon>Pseudoalteromonadaceae</taxon>
        <taxon>Pseudoalteromonas</taxon>
    </lineage>
</organism>
<dbReference type="EMBL" id="AQHF01000034">
    <property type="protein sequence ID" value="MBE0348895.1"/>
    <property type="molecule type" value="Genomic_DNA"/>
</dbReference>
<proteinExistence type="predicted"/>
<comment type="caution">
    <text evidence="1">The sequence shown here is derived from an EMBL/GenBank/DDBJ whole genome shotgun (WGS) entry which is preliminary data.</text>
</comment>
<keyword evidence="2" id="KW-1185">Reference proteome</keyword>
<dbReference type="AlphaFoldDB" id="A0A8I0N192"/>
<dbReference type="PANTHER" id="PTHR10948">
    <property type="entry name" value="TRANSPOSASE"/>
    <property type="match status" value="1"/>
</dbReference>
<dbReference type="InterPro" id="IPR051917">
    <property type="entry name" value="Transposase-Integrase"/>
</dbReference>
<evidence type="ECO:0000313" key="2">
    <source>
        <dbReference type="Proteomes" id="UP000660708"/>
    </source>
</evidence>
<sequence length="141" mass="16349">MEQKWSPEQIAGVSKIIGQPVSHEWVYDYVQKDKLTGGKLYKHLRQGHRYYRKGSQSKSVIIPNRVDIEQRPAYLDAKIRFGDWEADTVLGKHGTGAIVSLVERKSKFYLIRKRTDLRTVTDKQIARIEQTLNARPLGNQR</sequence>
<dbReference type="Proteomes" id="UP000660708">
    <property type="component" value="Unassembled WGS sequence"/>
</dbReference>
<dbReference type="GO" id="GO:0004803">
    <property type="term" value="F:transposase activity"/>
    <property type="evidence" value="ECO:0007669"/>
    <property type="project" value="TreeGrafter"/>
</dbReference>
<dbReference type="InterPro" id="IPR053392">
    <property type="entry name" value="Transposase_IS30-like"/>
</dbReference>
<protein>
    <recommendedName>
        <fullName evidence="3">Integrase catalytic domain-containing protein</fullName>
    </recommendedName>
</protein>
<dbReference type="GO" id="GO:0032196">
    <property type="term" value="P:transposition"/>
    <property type="evidence" value="ECO:0007669"/>
    <property type="project" value="TreeGrafter"/>
</dbReference>
<dbReference type="PANTHER" id="PTHR10948:SF23">
    <property type="entry name" value="TRANSPOSASE INSI FOR INSERTION SEQUENCE ELEMENT IS30A-RELATED"/>
    <property type="match status" value="1"/>
</dbReference>
<evidence type="ECO:0000313" key="1">
    <source>
        <dbReference type="EMBL" id="MBE0348895.1"/>
    </source>
</evidence>
<name>A0A8I0N192_9GAMM</name>
<dbReference type="GO" id="GO:0005829">
    <property type="term" value="C:cytosol"/>
    <property type="evidence" value="ECO:0007669"/>
    <property type="project" value="TreeGrafter"/>
</dbReference>
<accession>A0A8I0N192</accession>
<dbReference type="NCBIfam" id="NF033563">
    <property type="entry name" value="transpos_IS30"/>
    <property type="match status" value="1"/>
</dbReference>
<evidence type="ECO:0008006" key="3">
    <source>
        <dbReference type="Google" id="ProtNLM"/>
    </source>
</evidence>
<reference evidence="1 2" key="1">
    <citation type="submission" date="2015-06" db="EMBL/GenBank/DDBJ databases">
        <title>Genome sequence of Pseudoalteromonas peptidolytica.</title>
        <authorList>
            <person name="Xie B.-B."/>
            <person name="Rong J.-C."/>
            <person name="Qin Q.-L."/>
            <person name="Zhang Y.-Z."/>
        </authorList>
    </citation>
    <scope>NUCLEOTIDE SEQUENCE [LARGE SCALE GENOMIC DNA]</scope>
    <source>
        <strain evidence="1 2">F12-50-A1</strain>
    </source>
</reference>